<protein>
    <submittedName>
        <fullName evidence="1">Uncharacterized protein</fullName>
    </submittedName>
</protein>
<proteinExistence type="predicted"/>
<reference evidence="1 2" key="1">
    <citation type="submission" date="2024-07" db="EMBL/GenBank/DDBJ databases">
        <title>Section-level genome sequencing and comparative genomics of Aspergillus sections Usti and Cavernicolus.</title>
        <authorList>
            <consortium name="Lawrence Berkeley National Laboratory"/>
            <person name="Nybo J.L."/>
            <person name="Vesth T.C."/>
            <person name="Theobald S."/>
            <person name="Frisvad J.C."/>
            <person name="Larsen T.O."/>
            <person name="Kjaerboelling I."/>
            <person name="Rothschild-Mancinelli K."/>
            <person name="Lyhne E.K."/>
            <person name="Kogle M.E."/>
            <person name="Barry K."/>
            <person name="Clum A."/>
            <person name="Na H."/>
            <person name="Ledsgaard L."/>
            <person name="Lin J."/>
            <person name="Lipzen A."/>
            <person name="Kuo A."/>
            <person name="Riley R."/>
            <person name="Mondo S."/>
            <person name="LaButti K."/>
            <person name="Haridas S."/>
            <person name="Pangalinan J."/>
            <person name="Salamov A.A."/>
            <person name="Simmons B.A."/>
            <person name="Magnuson J.K."/>
            <person name="Chen J."/>
            <person name="Drula E."/>
            <person name="Henrissat B."/>
            <person name="Wiebenga A."/>
            <person name="Lubbers R.J."/>
            <person name="Gomes A.C."/>
            <person name="Makela M.R."/>
            <person name="Stajich J."/>
            <person name="Grigoriev I.V."/>
            <person name="Mortensen U.H."/>
            <person name="De vries R.P."/>
            <person name="Baker S.E."/>
            <person name="Andersen M.R."/>
        </authorList>
    </citation>
    <scope>NUCLEOTIDE SEQUENCE [LARGE SCALE GENOMIC DNA]</scope>
    <source>
        <strain evidence="1 2">CBS 600.67</strain>
    </source>
</reference>
<comment type="caution">
    <text evidence="1">The sequence shown here is derived from an EMBL/GenBank/DDBJ whole genome shotgun (WGS) entry which is preliminary data.</text>
</comment>
<gene>
    <name evidence="1" type="ORF">BDW59DRAFT_42312</name>
</gene>
<evidence type="ECO:0000313" key="1">
    <source>
        <dbReference type="EMBL" id="KAL2828659.1"/>
    </source>
</evidence>
<sequence length="217" mass="24983">MAIASEKSCEHRAEITRKGIESIVKIGLQLGWGNRLDRNKHASIAHSVELSMMRLGGKKEREIKLKSQQKKENRFDAWRRNPGKRYTEKKYEWETSGGTQRNKLRLSTSRCSCQPCGGFHIFVQGLDLASSLFSSHSAPSLFFFSPSPCHKNDSQSLPYSVRPRQNSSYKNRFPILQKLSGNRITRHISRLILGAPRRDETRLRARRYLQEQNGPLQ</sequence>
<keyword evidence="2" id="KW-1185">Reference proteome</keyword>
<accession>A0ABR4IN47</accession>
<dbReference type="EMBL" id="JBFXLS010000019">
    <property type="protein sequence ID" value="KAL2828659.1"/>
    <property type="molecule type" value="Genomic_DNA"/>
</dbReference>
<dbReference type="Proteomes" id="UP001610335">
    <property type="component" value="Unassembled WGS sequence"/>
</dbReference>
<name>A0ABR4IN47_9EURO</name>
<evidence type="ECO:0000313" key="2">
    <source>
        <dbReference type="Proteomes" id="UP001610335"/>
    </source>
</evidence>
<organism evidence="1 2">
    <name type="scientific">Aspergillus cavernicola</name>
    <dbReference type="NCBI Taxonomy" id="176166"/>
    <lineage>
        <taxon>Eukaryota</taxon>
        <taxon>Fungi</taxon>
        <taxon>Dikarya</taxon>
        <taxon>Ascomycota</taxon>
        <taxon>Pezizomycotina</taxon>
        <taxon>Eurotiomycetes</taxon>
        <taxon>Eurotiomycetidae</taxon>
        <taxon>Eurotiales</taxon>
        <taxon>Aspergillaceae</taxon>
        <taxon>Aspergillus</taxon>
        <taxon>Aspergillus subgen. Nidulantes</taxon>
    </lineage>
</organism>